<dbReference type="RefSeq" id="WP_349684068.1">
    <property type="nucleotide sequence ID" value="NZ_JBEGDD010000004.1"/>
</dbReference>
<proteinExistence type="predicted"/>
<protein>
    <submittedName>
        <fullName evidence="1">Uncharacterized protein</fullName>
    </submittedName>
</protein>
<name>A0ABV1NMA4_9CAUL</name>
<gene>
    <name evidence="1" type="ORF">ABN401_06770</name>
</gene>
<evidence type="ECO:0000313" key="1">
    <source>
        <dbReference type="EMBL" id="MEQ7154909.1"/>
    </source>
</evidence>
<evidence type="ECO:0000313" key="2">
    <source>
        <dbReference type="Proteomes" id="UP001445732"/>
    </source>
</evidence>
<dbReference type="EMBL" id="JBEGDD010000004">
    <property type="protein sequence ID" value="MEQ7154909.1"/>
    <property type="molecule type" value="Genomic_DNA"/>
</dbReference>
<comment type="caution">
    <text evidence="1">The sequence shown here is derived from an EMBL/GenBank/DDBJ whole genome shotgun (WGS) entry which is preliminary data.</text>
</comment>
<sequence length="44" mass="5043">MTDDTDALVRRWILRFCEMPILIDPELMRRVLADAEAQPPETGG</sequence>
<reference evidence="1 2" key="1">
    <citation type="submission" date="2024-06" db="EMBL/GenBank/DDBJ databases">
        <title>Brevundimonas sp. C11.</title>
        <authorList>
            <person name="Maltman C."/>
        </authorList>
    </citation>
    <scope>NUCLEOTIDE SEQUENCE [LARGE SCALE GENOMIC DNA]</scope>
    <source>
        <strain evidence="1 2">C11</strain>
    </source>
</reference>
<organism evidence="1 2">
    <name type="scientific">Brevundimonas aurifodinae</name>
    <dbReference type="NCBI Taxonomy" id="1508312"/>
    <lineage>
        <taxon>Bacteria</taxon>
        <taxon>Pseudomonadati</taxon>
        <taxon>Pseudomonadota</taxon>
        <taxon>Alphaproteobacteria</taxon>
        <taxon>Caulobacterales</taxon>
        <taxon>Caulobacteraceae</taxon>
        <taxon>Brevundimonas</taxon>
    </lineage>
</organism>
<accession>A0ABV1NMA4</accession>
<dbReference type="Proteomes" id="UP001445732">
    <property type="component" value="Unassembled WGS sequence"/>
</dbReference>
<keyword evidence="2" id="KW-1185">Reference proteome</keyword>